<feature type="transmembrane region" description="Helical" evidence="3">
    <location>
        <begin position="98"/>
        <end position="120"/>
    </location>
</feature>
<keyword evidence="2" id="KW-0813">Transport</keyword>
<proteinExistence type="inferred from homology"/>
<feature type="transmembrane region" description="Helical" evidence="3">
    <location>
        <begin position="367"/>
        <end position="392"/>
    </location>
</feature>
<feature type="transmembrane region" description="Helical" evidence="3">
    <location>
        <begin position="404"/>
        <end position="425"/>
    </location>
</feature>
<dbReference type="Proteomes" id="UP001153620">
    <property type="component" value="Chromosome 1"/>
</dbReference>
<evidence type="ECO:0000256" key="1">
    <source>
        <dbReference type="ARBA" id="ARBA00005773"/>
    </source>
</evidence>
<feature type="transmembrane region" description="Helical" evidence="3">
    <location>
        <begin position="48"/>
        <end position="67"/>
    </location>
</feature>
<feature type="transmembrane region" description="Helical" evidence="3">
    <location>
        <begin position="336"/>
        <end position="360"/>
    </location>
</feature>
<reference evidence="4" key="2">
    <citation type="submission" date="2022-10" db="EMBL/GenBank/DDBJ databases">
        <authorList>
            <consortium name="ENA_rothamsted_submissions"/>
            <consortium name="culmorum"/>
            <person name="King R."/>
        </authorList>
    </citation>
    <scope>NUCLEOTIDE SEQUENCE</scope>
</reference>
<name>A0A9N9WJT3_9DIPT</name>
<feature type="transmembrane region" description="Helical" evidence="3">
    <location>
        <begin position="311"/>
        <end position="330"/>
    </location>
</feature>
<dbReference type="GO" id="GO:0005886">
    <property type="term" value="C:plasma membrane"/>
    <property type="evidence" value="ECO:0007669"/>
    <property type="project" value="UniProtKB-UniRule"/>
</dbReference>
<gene>
    <name evidence="4" type="ORF">CHIRRI_LOCUS1108</name>
</gene>
<keyword evidence="2 3" id="KW-0472">Membrane</keyword>
<keyword evidence="3" id="KW-1133">Transmembrane helix</keyword>
<dbReference type="InterPro" id="IPR002666">
    <property type="entry name" value="Folate_carrier"/>
</dbReference>
<sequence length="430" mass="49181">MKEWVSISLILCTFGFFREMRPNEPFVVDFLSNGVWRNVTSEQLNREIYPFGTYSYLFQLCVVFMITDILRYKPIIIASACVGIVMWALLLWTKTLAWLYAVQICYGFFMASEVAYYTYIYAKVPKEKYQRVTGYTRASLLSGRFLAGVLAQLLVSFSIMNVRELNYISFGTQIISFGVSIMLPAVGVSLYMWKIEDSDVESRNGREVQIQDQSKDIKPKFSWDRASKLLWNHFIVSYSNRTVLIYSIWWALSTAGYLQIISYVQLLWQQIDPEQENFYNGGVEASLTLFGALSASLGGHILQDSFQKYDLLLLTICSFLQGGLTLVSIWTTNIWIAYIMYVLVGIVYNFIITLVTAFVAKFLSDDSFALIFGINTLVALTVQTLSTIIFVTETASFKLTPKEQFFVFSIYFIVLGAVYMIVGIVKSFKK</sequence>
<feature type="transmembrane region" description="Helical" evidence="3">
    <location>
        <begin position="174"/>
        <end position="193"/>
    </location>
</feature>
<organism evidence="4 5">
    <name type="scientific">Chironomus riparius</name>
    <dbReference type="NCBI Taxonomy" id="315576"/>
    <lineage>
        <taxon>Eukaryota</taxon>
        <taxon>Metazoa</taxon>
        <taxon>Ecdysozoa</taxon>
        <taxon>Arthropoda</taxon>
        <taxon>Hexapoda</taxon>
        <taxon>Insecta</taxon>
        <taxon>Pterygota</taxon>
        <taxon>Neoptera</taxon>
        <taxon>Endopterygota</taxon>
        <taxon>Diptera</taxon>
        <taxon>Nematocera</taxon>
        <taxon>Chironomoidea</taxon>
        <taxon>Chironomidae</taxon>
        <taxon>Chironominae</taxon>
        <taxon>Chironomus</taxon>
    </lineage>
</organism>
<dbReference type="PANTHER" id="PTHR10686:SF18">
    <property type="entry name" value="IP11787P-RELATED"/>
    <property type="match status" value="1"/>
</dbReference>
<keyword evidence="3" id="KW-0812">Transmembrane</keyword>
<dbReference type="NCBIfam" id="TIGR00806">
    <property type="entry name" value="rfc"/>
    <property type="match status" value="1"/>
</dbReference>
<keyword evidence="5" id="KW-1185">Reference proteome</keyword>
<dbReference type="AlphaFoldDB" id="A0A9N9WJT3"/>
<dbReference type="InterPro" id="IPR036259">
    <property type="entry name" value="MFS_trans_sf"/>
</dbReference>
<dbReference type="PANTHER" id="PTHR10686">
    <property type="entry name" value="FOLATE TRANSPORTER"/>
    <property type="match status" value="1"/>
</dbReference>
<comment type="subcellular location">
    <subcellularLocation>
        <location evidence="2">Membrane</location>
        <topology evidence="2">Multi-pass membrane protein</topology>
    </subcellularLocation>
</comment>
<feature type="transmembrane region" description="Helical" evidence="3">
    <location>
        <begin position="278"/>
        <end position="299"/>
    </location>
</feature>
<evidence type="ECO:0008006" key="6">
    <source>
        <dbReference type="Google" id="ProtNLM"/>
    </source>
</evidence>
<feature type="transmembrane region" description="Helical" evidence="3">
    <location>
        <begin position="74"/>
        <end position="92"/>
    </location>
</feature>
<dbReference type="SUPFAM" id="SSF103473">
    <property type="entry name" value="MFS general substrate transporter"/>
    <property type="match status" value="1"/>
</dbReference>
<dbReference type="OrthoDB" id="18814at2759"/>
<evidence type="ECO:0000313" key="5">
    <source>
        <dbReference type="Proteomes" id="UP001153620"/>
    </source>
</evidence>
<feature type="transmembrane region" description="Helical" evidence="3">
    <location>
        <begin position="141"/>
        <end position="162"/>
    </location>
</feature>
<accession>A0A9N9WJT3</accession>
<comment type="similarity">
    <text evidence="1 2">Belongs to the reduced folate carrier (RFC) transporter (TC 2.A.48) family.</text>
</comment>
<evidence type="ECO:0000256" key="2">
    <source>
        <dbReference type="PIRNR" id="PIRNR028739"/>
    </source>
</evidence>
<evidence type="ECO:0000313" key="4">
    <source>
        <dbReference type="EMBL" id="CAG9798123.1"/>
    </source>
</evidence>
<dbReference type="EMBL" id="OU895877">
    <property type="protein sequence ID" value="CAG9798123.1"/>
    <property type="molecule type" value="Genomic_DNA"/>
</dbReference>
<dbReference type="GO" id="GO:0090482">
    <property type="term" value="F:vitamin transmembrane transporter activity"/>
    <property type="evidence" value="ECO:0007669"/>
    <property type="project" value="InterPro"/>
</dbReference>
<dbReference type="Pfam" id="PF01770">
    <property type="entry name" value="Folate_carrier"/>
    <property type="match status" value="1"/>
</dbReference>
<reference evidence="4" key="1">
    <citation type="submission" date="2022-01" db="EMBL/GenBank/DDBJ databases">
        <authorList>
            <person name="King R."/>
        </authorList>
    </citation>
    <scope>NUCLEOTIDE SEQUENCE</scope>
</reference>
<evidence type="ECO:0000256" key="3">
    <source>
        <dbReference type="SAM" id="Phobius"/>
    </source>
</evidence>
<dbReference type="Gene3D" id="1.20.1250.20">
    <property type="entry name" value="MFS general substrate transporter like domains"/>
    <property type="match status" value="1"/>
</dbReference>
<feature type="transmembrane region" description="Helical" evidence="3">
    <location>
        <begin position="243"/>
        <end position="266"/>
    </location>
</feature>
<protein>
    <recommendedName>
        <fullName evidence="6">Thiamine transporter 2</fullName>
    </recommendedName>
</protein>
<dbReference type="PIRSF" id="PIRSF028739">
    <property type="entry name" value="Folate_carrier"/>
    <property type="match status" value="1"/>
</dbReference>